<name>A0A939JGE4_9ACTN</name>
<dbReference type="Proteomes" id="UP000664167">
    <property type="component" value="Unassembled WGS sequence"/>
</dbReference>
<dbReference type="AlphaFoldDB" id="A0A939JGE4"/>
<keyword evidence="4" id="KW-1185">Reference proteome</keyword>
<keyword evidence="2" id="KW-1133">Transmembrane helix</keyword>
<feature type="region of interest" description="Disordered" evidence="1">
    <location>
        <begin position="233"/>
        <end position="257"/>
    </location>
</feature>
<feature type="region of interest" description="Disordered" evidence="1">
    <location>
        <begin position="274"/>
        <end position="302"/>
    </location>
</feature>
<evidence type="ECO:0000256" key="1">
    <source>
        <dbReference type="SAM" id="MobiDB-lite"/>
    </source>
</evidence>
<accession>A0A939JGE4</accession>
<keyword evidence="2" id="KW-0472">Membrane</keyword>
<dbReference type="RefSeq" id="WP_206959218.1">
    <property type="nucleotide sequence ID" value="NZ_BAAAJJ010000008.1"/>
</dbReference>
<gene>
    <name evidence="3" type="ORF">J0695_01150</name>
</gene>
<reference evidence="3" key="1">
    <citation type="submission" date="2021-03" db="EMBL/GenBank/DDBJ databases">
        <title>Streptomyces poriferae sp. nov., a novel marine sponge-derived Actinobacteria species with anti-MRSA activity.</title>
        <authorList>
            <person name="Sandoval-Powers M."/>
            <person name="Kralova S."/>
            <person name="Nguyen G.-S."/>
            <person name="Fawwal D."/>
            <person name="Degnes K."/>
            <person name="Klinkenberg G."/>
            <person name="Sletta H."/>
            <person name="Wentzel A."/>
            <person name="Liles M.R."/>
        </authorList>
    </citation>
    <scope>NUCLEOTIDE SEQUENCE</scope>
    <source>
        <strain evidence="3">DSM 41794</strain>
    </source>
</reference>
<proteinExistence type="predicted"/>
<evidence type="ECO:0000256" key="2">
    <source>
        <dbReference type="SAM" id="Phobius"/>
    </source>
</evidence>
<keyword evidence="2" id="KW-0812">Transmembrane</keyword>
<dbReference type="EMBL" id="JAFLRJ010000007">
    <property type="protein sequence ID" value="MBO0510424.1"/>
    <property type="molecule type" value="Genomic_DNA"/>
</dbReference>
<protein>
    <recommendedName>
        <fullName evidence="5">DUF11 domain-containing protein</fullName>
    </recommendedName>
</protein>
<comment type="caution">
    <text evidence="3">The sequence shown here is derived from an EMBL/GenBank/DDBJ whole genome shotgun (WGS) entry which is preliminary data.</text>
</comment>
<organism evidence="3 4">
    <name type="scientific">Streptomyces beijiangensis</name>
    <dbReference type="NCBI Taxonomy" id="163361"/>
    <lineage>
        <taxon>Bacteria</taxon>
        <taxon>Bacillati</taxon>
        <taxon>Actinomycetota</taxon>
        <taxon>Actinomycetes</taxon>
        <taxon>Kitasatosporales</taxon>
        <taxon>Streptomycetaceae</taxon>
        <taxon>Streptomyces</taxon>
    </lineage>
</organism>
<evidence type="ECO:0008006" key="5">
    <source>
        <dbReference type="Google" id="ProtNLM"/>
    </source>
</evidence>
<evidence type="ECO:0000313" key="3">
    <source>
        <dbReference type="EMBL" id="MBO0510424.1"/>
    </source>
</evidence>
<feature type="compositionally biased region" description="Pro residues" evidence="1">
    <location>
        <begin position="348"/>
        <end position="359"/>
    </location>
</feature>
<sequence length="409" mass="41963">MIIGREDAATARRLVVGILLTAVCWSAADPSAADGIGPHGLTLEVTVNTRPGLGALHPGIRTGAVVVKSYRLVNRSGADLRDVRVRDLGMPGAAIRCPGGLDRVPMLTGLRSVRCTATGAARPGAWIGKVLAAGQQRTLRATVQATARSGYAGVGAALDLSETARVTGPEQAEVRYVLVNNGNRPVHGVRITDPALAPHRIACAGGRPVVGRLAAGARAACIAVVRRSPGTYVSRGQADGSDLLRTLDPRGGPVAPPRLTARATARFTLRAPVPAAPVTPRPRTTVVPGAHPRVEPPAPLPPPAALHPLAALLPPAPTAPGITAPGIAPPAVGPRLPDRPDGARQDPAPRPPATQPPAAVPKQARPPRSLLGRFIRQDHVPTGLGMLAALLLVLLPAAVAAAVFGSRRL</sequence>
<feature type="region of interest" description="Disordered" evidence="1">
    <location>
        <begin position="320"/>
        <end position="366"/>
    </location>
</feature>
<evidence type="ECO:0000313" key="4">
    <source>
        <dbReference type="Proteomes" id="UP000664167"/>
    </source>
</evidence>
<feature type="transmembrane region" description="Helical" evidence="2">
    <location>
        <begin position="383"/>
        <end position="404"/>
    </location>
</feature>